<proteinExistence type="predicted"/>
<dbReference type="Proteomes" id="UP001178507">
    <property type="component" value="Unassembled WGS sequence"/>
</dbReference>
<reference evidence="2" key="1">
    <citation type="submission" date="2023-08" db="EMBL/GenBank/DDBJ databases">
        <authorList>
            <person name="Chen Y."/>
            <person name="Shah S."/>
            <person name="Dougan E. K."/>
            <person name="Thang M."/>
            <person name="Chan C."/>
        </authorList>
    </citation>
    <scope>NUCLEOTIDE SEQUENCE</scope>
</reference>
<gene>
    <name evidence="2" type="ORF">EVOR1521_LOCUS6055</name>
</gene>
<name>A0AA36MLN7_9DINO</name>
<sequence length="581" mass="57737">MSSAPSPASPPELAVPTEMPTSPVDTVTVEAPTQTVEVPTADMEAGTALSGSGAPTQEAPPFRSGVMSSALGSSAVGVSPSEMPVPTEMPTSPASSAGLGPPTLEAPTGPEHLDSAAFSGEPELDEELPVPEQSALMSSAPSPASPSEMPVPTEMPTSPRAEVPTLDATVVSGTGPTQEVPVPGGSVPFSSAIASSRGSPSDLPVPTEMPTSPLSVSGLEGPTLEAPTGRGDVESAPFSGGFDLDAEVPVPGHSAPLSSAPSPASPSEMPVPTEMPESPKDLPEAPTIEVPTVATISPRGVPAEAPLGRSAGMSSALGSSTLGSSGFASPSEMPVPTEMPTSPVSPSDERRLEAPTVDLENFPAAGQAAPLAEVPVPADQSAALASSGLSSMPSPSEMPVPTEMPTSPCSPSDDQTRLEAPTALTQPTAVSGRAATIASEVPVPEAGQSAALASSGLSSLASPSEMPVPTEMPTSPCSPEEQTRLEAPTALTLPTATGRGASLRVEQVTRRGKARPGARGKTDAPRRSAQTGSGFVGVCGERGGEGPWHCAAHLTECLSLAGPQAGAFGNFGPKTTCAGAA</sequence>
<accession>A0AA36MLN7</accession>
<feature type="region of interest" description="Disordered" evidence="1">
    <location>
        <begin position="448"/>
        <end position="533"/>
    </location>
</feature>
<evidence type="ECO:0000313" key="2">
    <source>
        <dbReference type="EMBL" id="CAJ1377174.1"/>
    </source>
</evidence>
<feature type="compositionally biased region" description="Low complexity" evidence="1">
    <location>
        <begin position="254"/>
        <end position="267"/>
    </location>
</feature>
<feature type="compositionally biased region" description="Low complexity" evidence="1">
    <location>
        <begin position="190"/>
        <end position="201"/>
    </location>
</feature>
<feature type="compositionally biased region" description="Low complexity" evidence="1">
    <location>
        <begin position="449"/>
        <end position="464"/>
    </location>
</feature>
<dbReference type="EMBL" id="CAUJNA010000446">
    <property type="protein sequence ID" value="CAJ1377174.1"/>
    <property type="molecule type" value="Genomic_DNA"/>
</dbReference>
<feature type="compositionally biased region" description="Low complexity" evidence="1">
    <location>
        <begin position="130"/>
        <end position="147"/>
    </location>
</feature>
<organism evidence="2 3">
    <name type="scientific">Effrenium voratum</name>
    <dbReference type="NCBI Taxonomy" id="2562239"/>
    <lineage>
        <taxon>Eukaryota</taxon>
        <taxon>Sar</taxon>
        <taxon>Alveolata</taxon>
        <taxon>Dinophyceae</taxon>
        <taxon>Suessiales</taxon>
        <taxon>Symbiodiniaceae</taxon>
        <taxon>Effrenium</taxon>
    </lineage>
</organism>
<evidence type="ECO:0000313" key="3">
    <source>
        <dbReference type="Proteomes" id="UP001178507"/>
    </source>
</evidence>
<comment type="caution">
    <text evidence="2">The sequence shown here is derived from an EMBL/GenBank/DDBJ whole genome shotgun (WGS) entry which is preliminary data.</text>
</comment>
<feature type="compositionally biased region" description="Polar residues" evidence="1">
    <location>
        <begin position="19"/>
        <end position="37"/>
    </location>
</feature>
<evidence type="ECO:0000256" key="1">
    <source>
        <dbReference type="SAM" id="MobiDB-lite"/>
    </source>
</evidence>
<protein>
    <submittedName>
        <fullName evidence="2">Uncharacterized protein</fullName>
    </submittedName>
</protein>
<feature type="compositionally biased region" description="Low complexity" evidence="1">
    <location>
        <begin position="485"/>
        <end position="501"/>
    </location>
</feature>
<feature type="compositionally biased region" description="Low complexity" evidence="1">
    <location>
        <begin position="307"/>
        <end position="331"/>
    </location>
</feature>
<feature type="region of interest" description="Disordered" evidence="1">
    <location>
        <begin position="1"/>
        <end position="432"/>
    </location>
</feature>
<feature type="compositionally biased region" description="Low complexity" evidence="1">
    <location>
        <begin position="381"/>
        <end position="406"/>
    </location>
</feature>
<feature type="compositionally biased region" description="Low complexity" evidence="1">
    <location>
        <begin position="64"/>
        <end position="81"/>
    </location>
</feature>
<keyword evidence="3" id="KW-1185">Reference proteome</keyword>
<dbReference type="AlphaFoldDB" id="A0AA36MLN7"/>